<feature type="compositionally biased region" description="Low complexity" evidence="1">
    <location>
        <begin position="148"/>
        <end position="164"/>
    </location>
</feature>
<evidence type="ECO:0000313" key="5">
    <source>
        <dbReference type="Proteomes" id="UP000612233"/>
    </source>
</evidence>
<organism evidence="4 5">
    <name type="scientific">Hymenobacter montanus</name>
    <dbReference type="NCBI Taxonomy" id="2771359"/>
    <lineage>
        <taxon>Bacteria</taxon>
        <taxon>Pseudomonadati</taxon>
        <taxon>Bacteroidota</taxon>
        <taxon>Cytophagia</taxon>
        <taxon>Cytophagales</taxon>
        <taxon>Hymenobacteraceae</taxon>
        <taxon>Hymenobacter</taxon>
    </lineage>
</organism>
<dbReference type="InterPro" id="IPR028011">
    <property type="entry name" value="DUF4476"/>
</dbReference>
<dbReference type="Pfam" id="PF14771">
    <property type="entry name" value="DUF4476"/>
    <property type="match status" value="1"/>
</dbReference>
<evidence type="ECO:0000313" key="4">
    <source>
        <dbReference type="EMBL" id="MBD2769294.1"/>
    </source>
</evidence>
<sequence length="285" mass="31428">MKKALLLALVGLFTAVAPALAYPPPAALNFASERGVPFSLALDGRPLTRGVARQVHVNRLAPGAHWADFTVPTPYGRAVRFRSRVWLEPGLETSFVLVTRPGRPLYLRQVGAVALYGQGRGYGNGSGRYNNRPVPYNQGGYGDHRSPYDSNPSNNDYNDYNSRPNDPDSYDEALGDRGSYSDSALDDRIMEPQDVDALVQAVQQRPFEASKLSMAKEALSQSSIQADDLKRLLRSLNFEASRVELAKFAYPHVVDQQNFYRVYEAFSSASSQQEVQQAIGAPAQK</sequence>
<dbReference type="RefSeq" id="WP_191006106.1">
    <property type="nucleotide sequence ID" value="NZ_JACXAD010000018.1"/>
</dbReference>
<feature type="domain" description="DUF4476" evidence="3">
    <location>
        <begin position="190"/>
        <end position="278"/>
    </location>
</feature>
<feature type="chain" id="PRO_5037388414" evidence="2">
    <location>
        <begin position="22"/>
        <end position="285"/>
    </location>
</feature>
<gene>
    <name evidence="4" type="ORF">IC235_15500</name>
</gene>
<comment type="caution">
    <text evidence="4">The sequence shown here is derived from an EMBL/GenBank/DDBJ whole genome shotgun (WGS) entry which is preliminary data.</text>
</comment>
<proteinExistence type="predicted"/>
<evidence type="ECO:0000256" key="2">
    <source>
        <dbReference type="SAM" id="SignalP"/>
    </source>
</evidence>
<keyword evidence="5" id="KW-1185">Reference proteome</keyword>
<accession>A0A927BFM9</accession>
<reference evidence="4" key="1">
    <citation type="submission" date="2020-09" db="EMBL/GenBank/DDBJ databases">
        <authorList>
            <person name="Kim M.K."/>
        </authorList>
    </citation>
    <scope>NUCLEOTIDE SEQUENCE</scope>
    <source>
        <strain evidence="4">BT664</strain>
    </source>
</reference>
<dbReference type="EMBL" id="JACXAD010000018">
    <property type="protein sequence ID" value="MBD2769294.1"/>
    <property type="molecule type" value="Genomic_DNA"/>
</dbReference>
<feature type="signal peptide" evidence="2">
    <location>
        <begin position="1"/>
        <end position="21"/>
    </location>
</feature>
<keyword evidence="2" id="KW-0732">Signal</keyword>
<dbReference type="AlphaFoldDB" id="A0A927BFM9"/>
<evidence type="ECO:0000259" key="3">
    <source>
        <dbReference type="Pfam" id="PF14771"/>
    </source>
</evidence>
<protein>
    <submittedName>
        <fullName evidence="4">DUF4476 domain-containing protein</fullName>
    </submittedName>
</protein>
<feature type="region of interest" description="Disordered" evidence="1">
    <location>
        <begin position="122"/>
        <end position="184"/>
    </location>
</feature>
<name>A0A927BFM9_9BACT</name>
<dbReference type="Proteomes" id="UP000612233">
    <property type="component" value="Unassembled WGS sequence"/>
</dbReference>
<evidence type="ECO:0000256" key="1">
    <source>
        <dbReference type="SAM" id="MobiDB-lite"/>
    </source>
</evidence>